<dbReference type="Proteomes" id="UP001203423">
    <property type="component" value="Unassembled WGS sequence"/>
</dbReference>
<dbReference type="Gene3D" id="1.10.10.10">
    <property type="entry name" value="Winged helix-like DNA-binding domain superfamily/Winged helix DNA-binding domain"/>
    <property type="match status" value="1"/>
</dbReference>
<name>A0ABT0LFW4_9GAMM</name>
<evidence type="ECO:0000313" key="1">
    <source>
        <dbReference type="EMBL" id="MCL1126250.1"/>
    </source>
</evidence>
<gene>
    <name evidence="1" type="ORF">L2764_17635</name>
</gene>
<dbReference type="InterPro" id="IPR013324">
    <property type="entry name" value="RNA_pol_sigma_r3/r4-like"/>
</dbReference>
<comment type="caution">
    <text evidence="1">The sequence shown here is derived from an EMBL/GenBank/DDBJ whole genome shotgun (WGS) entry which is preliminary data.</text>
</comment>
<evidence type="ECO:0008006" key="3">
    <source>
        <dbReference type="Google" id="ProtNLM"/>
    </source>
</evidence>
<keyword evidence="2" id="KW-1185">Reference proteome</keyword>
<dbReference type="EMBL" id="JAKIKS010000080">
    <property type="protein sequence ID" value="MCL1126250.1"/>
    <property type="molecule type" value="Genomic_DNA"/>
</dbReference>
<evidence type="ECO:0000313" key="2">
    <source>
        <dbReference type="Proteomes" id="UP001203423"/>
    </source>
</evidence>
<proteinExistence type="predicted"/>
<dbReference type="SUPFAM" id="SSF88659">
    <property type="entry name" value="Sigma3 and sigma4 domains of RNA polymerase sigma factors"/>
    <property type="match status" value="1"/>
</dbReference>
<accession>A0ABT0LFW4</accession>
<reference evidence="1 2" key="1">
    <citation type="submission" date="2022-01" db="EMBL/GenBank/DDBJ databases">
        <title>Whole genome-based taxonomy of the Shewanellaceae.</title>
        <authorList>
            <person name="Martin-Rodriguez A.J."/>
        </authorList>
    </citation>
    <scope>NUCLEOTIDE SEQUENCE [LARGE SCALE GENOMIC DNA]</scope>
    <source>
        <strain evidence="1 2">DSM 17177</strain>
    </source>
</reference>
<dbReference type="InterPro" id="IPR036388">
    <property type="entry name" value="WH-like_DNA-bd_sf"/>
</dbReference>
<dbReference type="RefSeq" id="WP_248941640.1">
    <property type="nucleotide sequence ID" value="NZ_JAKIKS010000080.1"/>
</dbReference>
<sequence>MPFIVFMIVVSIEPFVRVLSGDHARLLTAIELNGMSQKDYATANGIPYSTLKSRVKKARGELRQVFDDCCHMRLDKQGNLIDYDVKDDKHESC</sequence>
<protein>
    <recommendedName>
        <fullName evidence="3">RNA polymerase sigma factor 70 region 4 type 2 domain-containing protein</fullName>
    </recommendedName>
</protein>
<organism evidence="1 2">
    <name type="scientific">Shewanella surugensis</name>
    <dbReference type="NCBI Taxonomy" id="212020"/>
    <lineage>
        <taxon>Bacteria</taxon>
        <taxon>Pseudomonadati</taxon>
        <taxon>Pseudomonadota</taxon>
        <taxon>Gammaproteobacteria</taxon>
        <taxon>Alteromonadales</taxon>
        <taxon>Shewanellaceae</taxon>
        <taxon>Shewanella</taxon>
    </lineage>
</organism>